<dbReference type="AlphaFoldDB" id="A0A518E2Z1"/>
<reference evidence="2 3" key="1">
    <citation type="submission" date="2019-02" db="EMBL/GenBank/DDBJ databases">
        <title>Deep-cultivation of Planctomycetes and their phenomic and genomic characterization uncovers novel biology.</title>
        <authorList>
            <person name="Wiegand S."/>
            <person name="Jogler M."/>
            <person name="Boedeker C."/>
            <person name="Pinto D."/>
            <person name="Vollmers J."/>
            <person name="Rivas-Marin E."/>
            <person name="Kohn T."/>
            <person name="Peeters S.H."/>
            <person name="Heuer A."/>
            <person name="Rast P."/>
            <person name="Oberbeckmann S."/>
            <person name="Bunk B."/>
            <person name="Jeske O."/>
            <person name="Meyerdierks A."/>
            <person name="Storesund J.E."/>
            <person name="Kallscheuer N."/>
            <person name="Luecker S."/>
            <person name="Lage O.M."/>
            <person name="Pohl T."/>
            <person name="Merkel B.J."/>
            <person name="Hornburger P."/>
            <person name="Mueller R.-W."/>
            <person name="Bruemmer F."/>
            <person name="Labrenz M."/>
            <person name="Spormann A.M."/>
            <person name="Op den Camp H."/>
            <person name="Overmann J."/>
            <person name="Amann R."/>
            <person name="Jetten M.S.M."/>
            <person name="Mascher T."/>
            <person name="Medema M.H."/>
            <person name="Devos D.P."/>
            <person name="Kaster A.-K."/>
            <person name="Ovreas L."/>
            <person name="Rohde M."/>
            <person name="Galperin M.Y."/>
            <person name="Jogler C."/>
        </authorList>
    </citation>
    <scope>NUCLEOTIDE SEQUENCE [LARGE SCALE GENOMIC DNA]</scope>
    <source>
        <strain evidence="2 3">Pla85_3_4</strain>
    </source>
</reference>
<evidence type="ECO:0000313" key="3">
    <source>
        <dbReference type="Proteomes" id="UP000317648"/>
    </source>
</evidence>
<protein>
    <submittedName>
        <fullName evidence="2">Uncharacterized protein</fullName>
    </submittedName>
</protein>
<keyword evidence="3" id="KW-1185">Reference proteome</keyword>
<keyword evidence="1" id="KW-0812">Transmembrane</keyword>
<name>A0A518E2Z1_9BACT</name>
<dbReference type="Proteomes" id="UP000317648">
    <property type="component" value="Chromosome"/>
</dbReference>
<feature type="transmembrane region" description="Helical" evidence="1">
    <location>
        <begin position="150"/>
        <end position="170"/>
    </location>
</feature>
<keyword evidence="1" id="KW-0472">Membrane</keyword>
<feature type="transmembrane region" description="Helical" evidence="1">
    <location>
        <begin position="65"/>
        <end position="87"/>
    </location>
</feature>
<keyword evidence="1" id="KW-1133">Transmembrane helix</keyword>
<feature type="transmembrane region" description="Helical" evidence="1">
    <location>
        <begin position="117"/>
        <end position="138"/>
    </location>
</feature>
<proteinExistence type="predicted"/>
<accession>A0A518E2Z1</accession>
<sequence>MLTNLGLGYMSGDFNGIAQRHRQAYQTLDQARKSGDEARRAAAEKEFDEVSAEYRPLSNYKVAHFMLGVLAALVVVLVNSITVTYFIGTTRWVREVCDAYLLSDEYPQRSDRLKRKAFPWAVIGIVTMMAIVMLGAAADPSADIDSSADWVLPHHLAAILGTCVIAFAFFMQISSIAANYEVIQEIVAEVRRIRAEKGLDT</sequence>
<evidence type="ECO:0000313" key="2">
    <source>
        <dbReference type="EMBL" id="QDU98448.1"/>
    </source>
</evidence>
<dbReference type="EMBL" id="CP036433">
    <property type="protein sequence ID" value="QDU98448.1"/>
    <property type="molecule type" value="Genomic_DNA"/>
</dbReference>
<dbReference type="KEGG" id="lcre:Pla8534_63160"/>
<evidence type="ECO:0000256" key="1">
    <source>
        <dbReference type="SAM" id="Phobius"/>
    </source>
</evidence>
<organism evidence="2 3">
    <name type="scientific">Lignipirellula cremea</name>
    <dbReference type="NCBI Taxonomy" id="2528010"/>
    <lineage>
        <taxon>Bacteria</taxon>
        <taxon>Pseudomonadati</taxon>
        <taxon>Planctomycetota</taxon>
        <taxon>Planctomycetia</taxon>
        <taxon>Pirellulales</taxon>
        <taxon>Pirellulaceae</taxon>
        <taxon>Lignipirellula</taxon>
    </lineage>
</organism>
<gene>
    <name evidence="2" type="ORF">Pla8534_63160</name>
</gene>